<proteinExistence type="predicted"/>
<dbReference type="PROSITE" id="PS51459">
    <property type="entry name" value="FIDO"/>
    <property type="match status" value="1"/>
</dbReference>
<dbReference type="InterPro" id="IPR003812">
    <property type="entry name" value="Fido"/>
</dbReference>
<feature type="domain" description="Fido" evidence="1">
    <location>
        <begin position="113"/>
        <end position="272"/>
    </location>
</feature>
<reference evidence="3" key="1">
    <citation type="journal article" date="2019" name="Int. J. Syst. Evol. Microbiol.">
        <title>The Global Catalogue of Microorganisms (GCM) 10K type strain sequencing project: providing services to taxonomists for standard genome sequencing and annotation.</title>
        <authorList>
            <consortium name="The Broad Institute Genomics Platform"/>
            <consortium name="The Broad Institute Genome Sequencing Center for Infectious Disease"/>
            <person name="Wu L."/>
            <person name="Ma J."/>
        </authorList>
    </citation>
    <scope>NUCLEOTIDE SEQUENCE [LARGE SCALE GENOMIC DNA]</scope>
    <source>
        <strain evidence="3">KACC 12507</strain>
    </source>
</reference>
<dbReference type="PANTHER" id="PTHR13504">
    <property type="entry name" value="FIDO DOMAIN-CONTAINING PROTEIN DDB_G0283145"/>
    <property type="match status" value="1"/>
</dbReference>
<protein>
    <submittedName>
        <fullName evidence="2">Fic family protein</fullName>
    </submittedName>
</protein>
<dbReference type="Proteomes" id="UP001595897">
    <property type="component" value="Unassembled WGS sequence"/>
</dbReference>
<evidence type="ECO:0000313" key="2">
    <source>
        <dbReference type="EMBL" id="MFC4698740.1"/>
    </source>
</evidence>
<dbReference type="Pfam" id="PF13776">
    <property type="entry name" value="DUF4172"/>
    <property type="match status" value="1"/>
</dbReference>
<comment type="caution">
    <text evidence="2">The sequence shown here is derived from an EMBL/GenBank/DDBJ whole genome shotgun (WGS) entry which is preliminary data.</text>
</comment>
<dbReference type="InterPro" id="IPR025230">
    <property type="entry name" value="DUF4172"/>
</dbReference>
<dbReference type="InterPro" id="IPR036388">
    <property type="entry name" value="WH-like_DNA-bd_sf"/>
</dbReference>
<dbReference type="Gene3D" id="1.10.3290.10">
    <property type="entry name" value="Fido-like domain"/>
    <property type="match status" value="1"/>
</dbReference>
<sequence length="380" mass="43199">MYIWELENWPFFCYQQDQIVTLLKELDLLHSKLKEQILSMPKGLDSEAQLNALIQNAIKTSEIEGEQLDVGSVRSSVAKHLGLNQAGLVSGTKQTDNLVNMLLQATANLSEPLSLDTLLKWQSMLFTDEDALKPVITGKLRGDQPMQVVSQRGRFSKVHFEAPPKQTLVDEMNAFLSWFNENNREHFVVKAAISHLWFLTLHPFDDGNGRIARAITDRLLAKDEQSSVRFYSLSAAIEQNKNSYYDMLETTQNLRSASQQQNQLDITDWLIWFCEVLKQALLQGQYRIKRVLAKSQFWYAHAQTVLSERQIKVLNRLLDNFGDEFIEGINASKYKGIAGVSKATATRDLSDLLNKNCIIQLDGGGRSTRYQVNIQLSADQ</sequence>
<name>A0ABV9LSY3_9ALTE</name>
<gene>
    <name evidence="2" type="ORF">ACFO4O_01015</name>
</gene>
<evidence type="ECO:0000313" key="3">
    <source>
        <dbReference type="Proteomes" id="UP001595897"/>
    </source>
</evidence>
<dbReference type="SUPFAM" id="SSF140931">
    <property type="entry name" value="Fic-like"/>
    <property type="match status" value="1"/>
</dbReference>
<dbReference type="RefSeq" id="WP_382405380.1">
    <property type="nucleotide sequence ID" value="NZ_JBHSGU010000001.1"/>
</dbReference>
<keyword evidence="3" id="KW-1185">Reference proteome</keyword>
<dbReference type="PANTHER" id="PTHR13504:SF33">
    <property type="entry name" value="FIC FAMILY PROTEIN"/>
    <property type="match status" value="1"/>
</dbReference>
<dbReference type="Gene3D" id="1.10.10.10">
    <property type="entry name" value="Winged helix-like DNA-binding domain superfamily/Winged helix DNA-binding domain"/>
    <property type="match status" value="1"/>
</dbReference>
<dbReference type="EMBL" id="JBHSGU010000001">
    <property type="protein sequence ID" value="MFC4698740.1"/>
    <property type="molecule type" value="Genomic_DNA"/>
</dbReference>
<organism evidence="2 3">
    <name type="scientific">Glaciecola siphonariae</name>
    <dbReference type="NCBI Taxonomy" id="521012"/>
    <lineage>
        <taxon>Bacteria</taxon>
        <taxon>Pseudomonadati</taxon>
        <taxon>Pseudomonadota</taxon>
        <taxon>Gammaproteobacteria</taxon>
        <taxon>Alteromonadales</taxon>
        <taxon>Alteromonadaceae</taxon>
        <taxon>Glaciecola</taxon>
    </lineage>
</organism>
<dbReference type="InterPro" id="IPR036597">
    <property type="entry name" value="Fido-like_dom_sf"/>
</dbReference>
<dbReference type="Pfam" id="PF02661">
    <property type="entry name" value="Fic"/>
    <property type="match status" value="1"/>
</dbReference>
<evidence type="ECO:0000259" key="1">
    <source>
        <dbReference type="PROSITE" id="PS51459"/>
    </source>
</evidence>
<dbReference type="InterPro" id="IPR040198">
    <property type="entry name" value="Fido_containing"/>
</dbReference>
<accession>A0ABV9LSY3</accession>